<reference evidence="1" key="1">
    <citation type="submission" date="2020-10" db="EMBL/GenBank/DDBJ databases">
        <authorList>
            <person name="Han B."/>
            <person name="Lu T."/>
            <person name="Zhao Q."/>
            <person name="Huang X."/>
            <person name="Zhao Y."/>
        </authorList>
    </citation>
    <scope>NUCLEOTIDE SEQUENCE</scope>
</reference>
<dbReference type="AlphaFoldDB" id="A0A811R093"/>
<organism evidence="1 2">
    <name type="scientific">Miscanthus lutarioriparius</name>
    <dbReference type="NCBI Taxonomy" id="422564"/>
    <lineage>
        <taxon>Eukaryota</taxon>
        <taxon>Viridiplantae</taxon>
        <taxon>Streptophyta</taxon>
        <taxon>Embryophyta</taxon>
        <taxon>Tracheophyta</taxon>
        <taxon>Spermatophyta</taxon>
        <taxon>Magnoliopsida</taxon>
        <taxon>Liliopsida</taxon>
        <taxon>Poales</taxon>
        <taxon>Poaceae</taxon>
        <taxon>PACMAD clade</taxon>
        <taxon>Panicoideae</taxon>
        <taxon>Andropogonodae</taxon>
        <taxon>Andropogoneae</taxon>
        <taxon>Saccharinae</taxon>
        <taxon>Miscanthus</taxon>
    </lineage>
</organism>
<dbReference type="EMBL" id="CAJGYO010000012">
    <property type="protein sequence ID" value="CAD6263011.1"/>
    <property type="molecule type" value="Genomic_DNA"/>
</dbReference>
<dbReference type="OrthoDB" id="19768at2759"/>
<protein>
    <submittedName>
        <fullName evidence="1">Uncharacterized protein</fullName>
    </submittedName>
</protein>
<dbReference type="Proteomes" id="UP000604825">
    <property type="component" value="Unassembled WGS sequence"/>
</dbReference>
<evidence type="ECO:0000313" key="2">
    <source>
        <dbReference type="Proteomes" id="UP000604825"/>
    </source>
</evidence>
<comment type="caution">
    <text evidence="1">The sequence shown here is derived from an EMBL/GenBank/DDBJ whole genome shotgun (WGS) entry which is preliminary data.</text>
</comment>
<dbReference type="InterPro" id="IPR022228">
    <property type="entry name" value="DUF3755"/>
</dbReference>
<evidence type="ECO:0000313" key="1">
    <source>
        <dbReference type="EMBL" id="CAD6263011.1"/>
    </source>
</evidence>
<name>A0A811R093_9POAL</name>
<dbReference type="PANTHER" id="PTHR14000">
    <property type="entry name" value="FINGER CCCH DOMAIN PROTEIN, PUTATIVE (DUF3755)-RELATED"/>
    <property type="match status" value="1"/>
</dbReference>
<keyword evidence="2" id="KW-1185">Reference proteome</keyword>
<gene>
    <name evidence="1" type="ORF">NCGR_LOCUS46332</name>
</gene>
<accession>A0A811R093</accession>
<dbReference type="Pfam" id="PF12579">
    <property type="entry name" value="DUF3755"/>
    <property type="match status" value="1"/>
</dbReference>
<sequence>MADDPNMNFGVQMADDPNMNFGAFSQSLCSQHVVSFPTSVATSGSGGMPTYLDCSTGMDASVGMLTTPSVVVSTGSSNMPTDSGQNLKYGGPLAADWTQLELEILRDGMEKYVHEQGIMKYIKIAASLPNKTVRDVTMRCQWVGKKVNTRRRKPQEHHTGRNTKERKDKFVEPAPWGANHPLQTGMRASSFMPHNVQNNMFLSGASEIDRPVQHLLEENNRLLNQIETNIQSFQPHNNFDLFHRARENINDLLQITSQLPGLRTKMPPLSVSVDENLASFVLPGITMDQILGSNHLKEEPRGW</sequence>
<dbReference type="PANTHER" id="PTHR14000:SF7">
    <property type="entry name" value="OS04G0523100 PROTEIN"/>
    <property type="match status" value="1"/>
</dbReference>
<proteinExistence type="predicted"/>